<sequence>MTSAERAGPEAQAGPRRAPDPQTAPNRVGSRPAPVRRSSTLMNPRSMALLQRSAGNAAVAGLVRGRSAAPTESSSEATAVAPESAPAPVQRLVPGSAVGSATGSTAPPVPPAAPDPSADPRFTAVTGQVKAAGSQLKKHPPPVAEVGKAQAAAKAPPDDKAGQAKAARADAIAAAKPGGFDKAAFIAAVRKAIADAAPKNLDEADKFATSGKADGVKNQVMSQVTAGRDTSTSNVKDETGKTPDASAARDKPVTPLAAEPAPAVPPVNGAAAMPGPAPAEQVTFTGGPAQVDQQLADAQVTEKHLTASNEPQLQAAAAAKKDAEVHAVSAPAAIRADESAALGAAKADAGAGAAAAMAGMGRDKAGALARVAGAKTDTKTKDEVERARISGEINKIFDQTKAEVEVILNGIDGKVTAEFDKGEGAARSAFTAKHRADMEKYKDERYSGVTGAARWTADLFTGLPAEANRIYDAAKALYETQMTAVISTVADLIGRELDAAKARVEKGRVQIRSFIASQPAALQKLAGEAAKDVAGKFDQLDADVDAKQQSLVDDLASKYTEARGRVDEEIKAEQEKNKGLVDMAKEAVGGAIDTILKLKALFSGLLAKAASAFSKILEDPVAFITNFMSAVKQGFLSFAANILTHLKKGLLGWLFGALASAGIELPDSFDLKGILKLVGSILGLTWTNIKGRIAKLAPWAAKAIDVIESKIEIFTILATQGIGGLWTWIKDKLGDLKSMILTPIMDFVKEKIITAGISWVIGMLNPAGALVKIVQALIGVVQWIMERGAALMDFVGTVIDSISDIAHGGVGGVPAKIEAALGKAVPLVIAFLANLLGLGGISDKIKSILKAVQAPINKALDAVIKGALKLAAPLLKGIKGIGAKVKAKVLGGDDSPEGKQKRLDKGMAAGVGAVNRFAGKKVGERILKPVLGALRVRFGLAVLQPERQGRMWAVHGEVQRVVVPTSAGVGDSADIDWSASPATDLAALGLDRAAIGRIFAKKVLVQAQGQILEEVAAARHGKAAPKPETPTTAGDSDQPQFVGPHEVSAGGASLGDGMTVILGTDAAGPFVHILKILESKAGGDAKRDLARVREPWDKASEADKAEARAAAIAKLVRTDHPEVDEDDLDPVKARAYRAAVAAVRAKHAGEIEYLAKRNFERAEFLGQPAQDLERLSPNVDESGGELPTTIRIRGVERRVQGFSRRGIQVVGVIPAGVSPGRTEAAVRGQGVNFNLEQETGIKLSTIRALAAQVVAAAKVES</sequence>
<feature type="region of interest" description="Disordered" evidence="1">
    <location>
        <begin position="1018"/>
        <end position="1049"/>
    </location>
</feature>
<feature type="compositionally biased region" description="Basic and acidic residues" evidence="1">
    <location>
        <begin position="235"/>
        <end position="252"/>
    </location>
</feature>
<dbReference type="AlphaFoldDB" id="C8XH80"/>
<feature type="region of interest" description="Disordered" evidence="1">
    <location>
        <begin position="65"/>
        <end position="164"/>
    </location>
</feature>
<reference evidence="2 3" key="2">
    <citation type="journal article" date="2010" name="Stand. Genomic Sci.">
        <title>Complete genome sequence of Nakamurella multipartita type strain (Y-104).</title>
        <authorList>
            <person name="Tice H."/>
            <person name="Mayilraj S."/>
            <person name="Sims D."/>
            <person name="Lapidus A."/>
            <person name="Nolan M."/>
            <person name="Lucas S."/>
            <person name="Glavina Del Rio T."/>
            <person name="Copeland A."/>
            <person name="Cheng J.F."/>
            <person name="Meincke L."/>
            <person name="Bruce D."/>
            <person name="Goodwin L."/>
            <person name="Pitluck S."/>
            <person name="Ivanova N."/>
            <person name="Mavromatis K."/>
            <person name="Ovchinnikova G."/>
            <person name="Pati A."/>
            <person name="Chen A."/>
            <person name="Palaniappan K."/>
            <person name="Land M."/>
            <person name="Hauser L."/>
            <person name="Chang Y.J."/>
            <person name="Jeffries C.D."/>
            <person name="Detter J.C."/>
            <person name="Brettin T."/>
            <person name="Rohde M."/>
            <person name="Goker M."/>
            <person name="Bristow J."/>
            <person name="Eisen J.A."/>
            <person name="Markowitz V."/>
            <person name="Hugenholtz P."/>
            <person name="Kyrpides N.C."/>
            <person name="Klenk H.P."/>
            <person name="Chen F."/>
        </authorList>
    </citation>
    <scope>NUCLEOTIDE SEQUENCE [LARGE SCALE GENOMIC DNA]</scope>
    <source>
        <strain evidence="3">ATCC 700099 / DSM 44233 / CIP 104796 / JCM 9543 / NBRC 105858 / Y-104</strain>
    </source>
</reference>
<feature type="region of interest" description="Disordered" evidence="1">
    <location>
        <begin position="1"/>
        <end position="45"/>
    </location>
</feature>
<name>C8XH80_NAKMY</name>
<dbReference type="RefSeq" id="WP_015747187.1">
    <property type="nucleotide sequence ID" value="NC_013235.1"/>
</dbReference>
<evidence type="ECO:0000313" key="2">
    <source>
        <dbReference type="EMBL" id="ACV78286.1"/>
    </source>
</evidence>
<dbReference type="HOGENOM" id="CLU_264817_0_0_11"/>
<accession>C8XH80</accession>
<organism evidence="2 3">
    <name type="scientific">Nakamurella multipartita (strain ATCC 700099 / DSM 44233 / CIP 104796 / JCM 9543 / NBRC 105858 / Y-104)</name>
    <name type="common">Microsphaera multipartita</name>
    <dbReference type="NCBI Taxonomy" id="479431"/>
    <lineage>
        <taxon>Bacteria</taxon>
        <taxon>Bacillati</taxon>
        <taxon>Actinomycetota</taxon>
        <taxon>Actinomycetes</taxon>
        <taxon>Nakamurellales</taxon>
        <taxon>Nakamurellaceae</taxon>
        <taxon>Nakamurella</taxon>
    </lineage>
</organism>
<feature type="region of interest" description="Disordered" evidence="1">
    <location>
        <begin position="208"/>
        <end position="284"/>
    </location>
</feature>
<dbReference type="EMBL" id="CP001737">
    <property type="protein sequence ID" value="ACV78286.1"/>
    <property type="molecule type" value="Genomic_DNA"/>
</dbReference>
<proteinExistence type="predicted"/>
<keyword evidence="3" id="KW-1185">Reference proteome</keyword>
<reference evidence="3" key="1">
    <citation type="submission" date="2009-09" db="EMBL/GenBank/DDBJ databases">
        <title>The complete genome of Nakamurella multipartita DSM 44233.</title>
        <authorList>
            <consortium name="US DOE Joint Genome Institute (JGI-PGF)"/>
            <person name="Lucas S."/>
            <person name="Copeland A."/>
            <person name="Lapidus A."/>
            <person name="Glavina del Rio T."/>
            <person name="Dalin E."/>
            <person name="Tice H."/>
            <person name="Bruce D."/>
            <person name="Goodwin L."/>
            <person name="Pitluck S."/>
            <person name="Kyrpides N."/>
            <person name="Mavromatis K."/>
            <person name="Ivanova N."/>
            <person name="Ovchinnikova G."/>
            <person name="Sims D."/>
            <person name="Meincke L."/>
            <person name="Brettin T."/>
            <person name="Detter J.C."/>
            <person name="Han C."/>
            <person name="Larimer F."/>
            <person name="Land M."/>
            <person name="Hauser L."/>
            <person name="Markowitz V."/>
            <person name="Cheng J.-F."/>
            <person name="Hugenholtz P."/>
            <person name="Woyke T."/>
            <person name="Wu D."/>
            <person name="Klenk H.-P."/>
            <person name="Eisen J.A."/>
        </authorList>
    </citation>
    <scope>NUCLEOTIDE SEQUENCE [LARGE SCALE GENOMIC DNA]</scope>
    <source>
        <strain evidence="3">ATCC 700099 / DSM 44233 / CIP 104796 / JCM 9543 / NBRC 105858 / Y-104</strain>
    </source>
</reference>
<feature type="compositionally biased region" description="Low complexity" evidence="1">
    <location>
        <begin position="253"/>
        <end position="274"/>
    </location>
</feature>
<feature type="compositionally biased region" description="Low complexity" evidence="1">
    <location>
        <begin position="67"/>
        <end position="89"/>
    </location>
</feature>
<protein>
    <submittedName>
        <fullName evidence="2">Uncharacterized protein</fullName>
    </submittedName>
</protein>
<dbReference type="eggNOG" id="COG5412">
    <property type="taxonomic scope" value="Bacteria"/>
</dbReference>
<dbReference type="KEGG" id="nml:Namu_1897"/>
<evidence type="ECO:0000256" key="1">
    <source>
        <dbReference type="SAM" id="MobiDB-lite"/>
    </source>
</evidence>
<evidence type="ECO:0000313" key="3">
    <source>
        <dbReference type="Proteomes" id="UP000002218"/>
    </source>
</evidence>
<feature type="compositionally biased region" description="Polar residues" evidence="1">
    <location>
        <begin position="1029"/>
        <end position="1039"/>
    </location>
</feature>
<dbReference type="InParanoid" id="C8XH80"/>
<feature type="compositionally biased region" description="Polar residues" evidence="1">
    <location>
        <begin position="219"/>
        <end position="234"/>
    </location>
</feature>
<dbReference type="Proteomes" id="UP000002218">
    <property type="component" value="Chromosome"/>
</dbReference>
<dbReference type="STRING" id="479431.Namu_1897"/>
<gene>
    <name evidence="2" type="ordered locus">Namu_1897</name>
</gene>